<keyword evidence="5" id="KW-0175">Coiled coil</keyword>
<evidence type="ECO:0000256" key="6">
    <source>
        <dbReference type="SAM" id="Phobius"/>
    </source>
</evidence>
<dbReference type="PROSITE" id="PS50005">
    <property type="entry name" value="TPR"/>
    <property type="match status" value="1"/>
</dbReference>
<comment type="caution">
    <text evidence="8">The sequence shown here is derived from an EMBL/GenBank/DDBJ whole genome shotgun (WGS) entry which is preliminary data.</text>
</comment>
<dbReference type="SUPFAM" id="SSF48452">
    <property type="entry name" value="TPR-like"/>
    <property type="match status" value="2"/>
</dbReference>
<keyword evidence="4" id="KW-0802">TPR repeat</keyword>
<evidence type="ECO:0000313" key="8">
    <source>
        <dbReference type="EMBL" id="GAA4469448.1"/>
    </source>
</evidence>
<evidence type="ECO:0000256" key="4">
    <source>
        <dbReference type="PROSITE-ProRule" id="PRU00339"/>
    </source>
</evidence>
<dbReference type="Pfam" id="PF13424">
    <property type="entry name" value="TPR_12"/>
    <property type="match status" value="1"/>
</dbReference>
<proteinExistence type="predicted"/>
<dbReference type="InterPro" id="IPR036890">
    <property type="entry name" value="HATPase_C_sf"/>
</dbReference>
<name>A0ABP8NR27_9BACT</name>
<dbReference type="EMBL" id="BAABHD010000084">
    <property type="protein sequence ID" value="GAA4469448.1"/>
    <property type="molecule type" value="Genomic_DNA"/>
</dbReference>
<keyword evidence="9" id="KW-1185">Reference proteome</keyword>
<feature type="transmembrane region" description="Helical" evidence="6">
    <location>
        <begin position="258"/>
        <end position="276"/>
    </location>
</feature>
<accession>A0ABP8NR27</accession>
<dbReference type="InterPro" id="IPR004358">
    <property type="entry name" value="Sig_transdc_His_kin-like_C"/>
</dbReference>
<reference evidence="9" key="1">
    <citation type="journal article" date="2019" name="Int. J. Syst. Evol. Microbiol.">
        <title>The Global Catalogue of Microorganisms (GCM) 10K type strain sequencing project: providing services to taxonomists for standard genome sequencing and annotation.</title>
        <authorList>
            <consortium name="The Broad Institute Genomics Platform"/>
            <consortium name="The Broad Institute Genome Sequencing Center for Infectious Disease"/>
            <person name="Wu L."/>
            <person name="Ma J."/>
        </authorList>
    </citation>
    <scope>NUCLEOTIDE SEQUENCE [LARGE SCALE GENOMIC DNA]</scope>
    <source>
        <strain evidence="9">JCM 17927</strain>
    </source>
</reference>
<evidence type="ECO:0000259" key="7">
    <source>
        <dbReference type="PROSITE" id="PS50109"/>
    </source>
</evidence>
<dbReference type="SMART" id="SM00387">
    <property type="entry name" value="HATPase_c"/>
    <property type="match status" value="1"/>
</dbReference>
<dbReference type="InterPro" id="IPR005467">
    <property type="entry name" value="His_kinase_dom"/>
</dbReference>
<dbReference type="SUPFAM" id="SSF55874">
    <property type="entry name" value="ATPase domain of HSP90 chaperone/DNA topoisomerase II/histidine kinase"/>
    <property type="match status" value="1"/>
</dbReference>
<evidence type="ECO:0000313" key="9">
    <source>
        <dbReference type="Proteomes" id="UP001501175"/>
    </source>
</evidence>
<dbReference type="PRINTS" id="PR00344">
    <property type="entry name" value="BCTRLSENSOR"/>
</dbReference>
<dbReference type="PANTHER" id="PTHR43065:SF42">
    <property type="entry name" value="TWO-COMPONENT SENSOR PPRA"/>
    <property type="match status" value="1"/>
</dbReference>
<evidence type="ECO:0000256" key="3">
    <source>
        <dbReference type="ARBA" id="ARBA00022553"/>
    </source>
</evidence>
<dbReference type="Gene3D" id="1.25.40.10">
    <property type="entry name" value="Tetratricopeptide repeat domain"/>
    <property type="match status" value="2"/>
</dbReference>
<dbReference type="SMART" id="SM00388">
    <property type="entry name" value="HisKA"/>
    <property type="match status" value="1"/>
</dbReference>
<dbReference type="SMART" id="SM00028">
    <property type="entry name" value="TPR"/>
    <property type="match status" value="4"/>
</dbReference>
<dbReference type="Pfam" id="PF02518">
    <property type="entry name" value="HATPase_c"/>
    <property type="match status" value="1"/>
</dbReference>
<gene>
    <name evidence="8" type="ORF">GCM10023189_56480</name>
</gene>
<dbReference type="InterPro" id="IPR011990">
    <property type="entry name" value="TPR-like_helical_dom_sf"/>
</dbReference>
<dbReference type="InterPro" id="IPR019734">
    <property type="entry name" value="TPR_rpt"/>
</dbReference>
<feature type="repeat" description="TPR" evidence="4">
    <location>
        <begin position="71"/>
        <end position="104"/>
    </location>
</feature>
<evidence type="ECO:0000256" key="5">
    <source>
        <dbReference type="SAM" id="Coils"/>
    </source>
</evidence>
<sequence>MFHQGRYPEALDIFQRALDISESSNDGFGIGAGLAHIGNIHLVQGQYDQARSYLLKALKIAETIRNENEQANYLTKIGRSYLQQGYLDSASLFYNRVYKLIPGKSDVVIAEFWKDMGKLQAKEGRHALGMKYFRNSLPYAINRRNSVVLSETFLGIADLYRKAGQIDSSIYYGRKALDIAQRYNNPSGILTASQLLSELYERINEHQAFQYHKLATVVKDSLFNTEKANQIHNLFYVEQQRQQNLALTKREYTYKIRLYSLVSTLIFLLVLAVLLYRNNQSKQRANELLHRQKEEIEAQRLKAEQALENLKLAQTQLVQREKMASLGELTAGIAHEIQNPLNFVNNLSEVSGELVDELVEEAKAGHTDDVLEIAGDLKETLVKVNHHGKRADAIVKGMLQHSKASTGQKEPTDLNQLAEEYLKLAYHGIRAKDQNFNADLRLNLDTNLSPVNLIQQDFGRVLLNLYNNALYAVQQKQKQTGNGYLPQVEVTTYSNNGKVELHVKDNGTGIPAQLLNKIYQPFFTTKPTGEGTGLGLSLTYDIITKGHGGELNVQTEEGQYTEFVVSLPATQM</sequence>
<dbReference type="InterPro" id="IPR003661">
    <property type="entry name" value="HisK_dim/P_dom"/>
</dbReference>
<dbReference type="PANTHER" id="PTHR43065">
    <property type="entry name" value="SENSOR HISTIDINE KINASE"/>
    <property type="match status" value="1"/>
</dbReference>
<evidence type="ECO:0000256" key="2">
    <source>
        <dbReference type="ARBA" id="ARBA00012438"/>
    </source>
</evidence>
<keyword evidence="6" id="KW-0472">Membrane</keyword>
<keyword evidence="6" id="KW-1133">Transmembrane helix</keyword>
<evidence type="ECO:0000256" key="1">
    <source>
        <dbReference type="ARBA" id="ARBA00000085"/>
    </source>
</evidence>
<protein>
    <recommendedName>
        <fullName evidence="2">histidine kinase</fullName>
        <ecNumber evidence="2">2.7.13.3</ecNumber>
    </recommendedName>
</protein>
<dbReference type="Proteomes" id="UP001501175">
    <property type="component" value="Unassembled WGS sequence"/>
</dbReference>
<organism evidence="8 9">
    <name type="scientific">Nibrella saemangeumensis</name>
    <dbReference type="NCBI Taxonomy" id="1084526"/>
    <lineage>
        <taxon>Bacteria</taxon>
        <taxon>Pseudomonadati</taxon>
        <taxon>Bacteroidota</taxon>
        <taxon>Cytophagia</taxon>
        <taxon>Cytophagales</taxon>
        <taxon>Spirosomataceae</taxon>
        <taxon>Nibrella</taxon>
    </lineage>
</organism>
<dbReference type="InterPro" id="IPR036097">
    <property type="entry name" value="HisK_dim/P_sf"/>
</dbReference>
<dbReference type="InterPro" id="IPR003594">
    <property type="entry name" value="HATPase_dom"/>
</dbReference>
<dbReference type="SUPFAM" id="SSF47384">
    <property type="entry name" value="Homodimeric domain of signal transducing histidine kinase"/>
    <property type="match status" value="1"/>
</dbReference>
<comment type="catalytic activity">
    <reaction evidence="1">
        <text>ATP + protein L-histidine = ADP + protein N-phospho-L-histidine.</text>
        <dbReference type="EC" id="2.7.13.3"/>
    </reaction>
</comment>
<dbReference type="Gene3D" id="1.10.287.130">
    <property type="match status" value="1"/>
</dbReference>
<keyword evidence="6" id="KW-0812">Transmembrane</keyword>
<dbReference type="CDD" id="cd00082">
    <property type="entry name" value="HisKA"/>
    <property type="match status" value="1"/>
</dbReference>
<feature type="domain" description="Histidine kinase" evidence="7">
    <location>
        <begin position="332"/>
        <end position="571"/>
    </location>
</feature>
<keyword evidence="3" id="KW-0597">Phosphoprotein</keyword>
<dbReference type="Gene3D" id="3.30.565.10">
    <property type="entry name" value="Histidine kinase-like ATPase, C-terminal domain"/>
    <property type="match status" value="1"/>
</dbReference>
<dbReference type="EC" id="2.7.13.3" evidence="2"/>
<feature type="coiled-coil region" evidence="5">
    <location>
        <begin position="279"/>
        <end position="316"/>
    </location>
</feature>
<dbReference type="PROSITE" id="PS50109">
    <property type="entry name" value="HIS_KIN"/>
    <property type="match status" value="1"/>
</dbReference>